<sequence>MIKECDMAKDCLYDMSFVMMKCFHHFFRKLKLSQKLLEKLV</sequence>
<reference evidence="1 2" key="1">
    <citation type="submission" date="2017-12" db="EMBL/GenBank/DDBJ databases">
        <title>High-resolution comparative analysis of great ape genomes.</title>
        <authorList>
            <person name="Pollen A."/>
            <person name="Hastie A."/>
            <person name="Hormozdiari F."/>
            <person name="Dougherty M."/>
            <person name="Liu R."/>
            <person name="Chaisson M."/>
            <person name="Hoppe E."/>
            <person name="Hill C."/>
            <person name="Pang A."/>
            <person name="Hillier L."/>
            <person name="Baker C."/>
            <person name="Armstrong J."/>
            <person name="Shendure J."/>
            <person name="Paten B."/>
            <person name="Wilson R."/>
            <person name="Chao H."/>
            <person name="Schneider V."/>
            <person name="Ventura M."/>
            <person name="Kronenberg Z."/>
            <person name="Murali S."/>
            <person name="Gordon D."/>
            <person name="Cantsilieris S."/>
            <person name="Munson K."/>
            <person name="Nelson B."/>
            <person name="Raja A."/>
            <person name="Underwood J."/>
            <person name="Diekhans M."/>
            <person name="Fiddes I."/>
            <person name="Haussler D."/>
            <person name="Eichler E."/>
        </authorList>
    </citation>
    <scope>NUCLEOTIDE SEQUENCE [LARGE SCALE GENOMIC DNA]</scope>
    <source>
        <strain evidence="1">Yerkes chimp pedigree #C0471</strain>
    </source>
</reference>
<gene>
    <name evidence="1" type="ORF">CK820_G0018627</name>
</gene>
<accession>A0A2J8MPQ3</accession>
<comment type="caution">
    <text evidence="1">The sequence shown here is derived from an EMBL/GenBank/DDBJ whole genome shotgun (WGS) entry which is preliminary data.</text>
</comment>
<evidence type="ECO:0000313" key="2">
    <source>
        <dbReference type="Proteomes" id="UP000236370"/>
    </source>
</evidence>
<organism evidence="1 2">
    <name type="scientific">Pan troglodytes</name>
    <name type="common">Chimpanzee</name>
    <dbReference type="NCBI Taxonomy" id="9598"/>
    <lineage>
        <taxon>Eukaryota</taxon>
        <taxon>Metazoa</taxon>
        <taxon>Chordata</taxon>
        <taxon>Craniata</taxon>
        <taxon>Vertebrata</taxon>
        <taxon>Euteleostomi</taxon>
        <taxon>Mammalia</taxon>
        <taxon>Eutheria</taxon>
        <taxon>Euarchontoglires</taxon>
        <taxon>Primates</taxon>
        <taxon>Haplorrhini</taxon>
        <taxon>Catarrhini</taxon>
        <taxon>Hominidae</taxon>
        <taxon>Pan</taxon>
    </lineage>
</organism>
<dbReference type="Proteomes" id="UP000236370">
    <property type="component" value="Unassembled WGS sequence"/>
</dbReference>
<dbReference type="AlphaFoldDB" id="A0A2J8MPQ3"/>
<evidence type="ECO:0000313" key="1">
    <source>
        <dbReference type="EMBL" id="PNI61500.1"/>
    </source>
</evidence>
<name>A0A2J8MPQ3_PANTR</name>
<dbReference type="EMBL" id="NBAG03000249">
    <property type="protein sequence ID" value="PNI61500.1"/>
    <property type="molecule type" value="Genomic_DNA"/>
</dbReference>
<proteinExistence type="predicted"/>
<protein>
    <submittedName>
        <fullName evidence="1">OSBPL1A isoform 8</fullName>
    </submittedName>
</protein>